<evidence type="ECO:0000256" key="1">
    <source>
        <dbReference type="ARBA" id="ARBA00022553"/>
    </source>
</evidence>
<dbReference type="OrthoDB" id="1634477at2"/>
<dbReference type="AlphaFoldDB" id="A0A4R2TQW6"/>
<dbReference type="Proteomes" id="UP000295504">
    <property type="component" value="Unassembled WGS sequence"/>
</dbReference>
<dbReference type="CDD" id="cd16935">
    <property type="entry name" value="HATPase_AgrC-ComD-like"/>
    <property type="match status" value="1"/>
</dbReference>
<dbReference type="RefSeq" id="WP_132847919.1">
    <property type="nucleotide sequence ID" value="NZ_CP058648.1"/>
</dbReference>
<feature type="transmembrane region" description="Helical" evidence="4">
    <location>
        <begin position="190"/>
        <end position="211"/>
    </location>
</feature>
<feature type="domain" description="Sensor histidine kinase NatK-like C-terminal" evidence="5">
    <location>
        <begin position="331"/>
        <end position="435"/>
    </location>
</feature>
<sequence length="448" mass="52029">MPNSIFFSLLISIIDVALIFYFLVIIFNVRINKLLSAVYIVLLQAVFNTAVNVFLGYANFLGFVIMYVTAGIIFYLYFKKNILKLYFFIIVGLMLNFVMEIISIGLIVAIFRISPSILTESNVYRIIGIVISKSLFLIVVKYLISKLDILRHVEKKQFYLFLSLLFFNILIIFVAFSVLVKTGSFSFTSFIKFTGVIIGVIVFSALVFWSIRKILIQSQKEMLWEMKEKEYKNQLVYTKSIEEMFDTMKAQKHDFNNYISTIYGLIYLDKIAEAKEYLKSLAERVSWNSRIIDINHPIIAALINVKMERALRDNIDMEIDVNIPKELPYDLIDLTVVLGNLLDNAIEACLKKEENERYIFANIYIKETNFIIKIVNSKLADVFVCNENKERYTTKEDSTNHGYGLFNIKQVVKKYEGSIKIQDLENEFSVKIALPIQYNYEYTPIKAN</sequence>
<dbReference type="InterPro" id="IPR036890">
    <property type="entry name" value="HATPase_C_sf"/>
</dbReference>
<dbReference type="Gene3D" id="1.10.287.130">
    <property type="match status" value="1"/>
</dbReference>
<feature type="transmembrane region" description="Helical" evidence="4">
    <location>
        <begin position="123"/>
        <end position="145"/>
    </location>
</feature>
<dbReference type="InterPro" id="IPR039506">
    <property type="entry name" value="SPOB_a"/>
</dbReference>
<evidence type="ECO:0000256" key="4">
    <source>
        <dbReference type="SAM" id="Phobius"/>
    </source>
</evidence>
<proteinExistence type="predicted"/>
<dbReference type="EMBL" id="SLYC01000008">
    <property type="protein sequence ID" value="TCQ03705.1"/>
    <property type="molecule type" value="Genomic_DNA"/>
</dbReference>
<dbReference type="Pfam" id="PF14689">
    <property type="entry name" value="SPOB_a"/>
    <property type="match status" value="1"/>
</dbReference>
<evidence type="ECO:0000313" key="7">
    <source>
        <dbReference type="EMBL" id="TCQ03705.1"/>
    </source>
</evidence>
<dbReference type="PANTHER" id="PTHR40448:SF1">
    <property type="entry name" value="TWO-COMPONENT SENSOR HISTIDINE KINASE"/>
    <property type="match status" value="1"/>
</dbReference>
<name>A0A4R2TQW6_9FIRM</name>
<feature type="transmembrane region" description="Helical" evidence="4">
    <location>
        <begin position="85"/>
        <end position="111"/>
    </location>
</feature>
<evidence type="ECO:0000259" key="6">
    <source>
        <dbReference type="Pfam" id="PF14689"/>
    </source>
</evidence>
<keyword evidence="8" id="KW-1185">Reference proteome</keyword>
<organism evidence="7 8">
    <name type="scientific">Serpentinicella alkaliphila</name>
    <dbReference type="NCBI Taxonomy" id="1734049"/>
    <lineage>
        <taxon>Bacteria</taxon>
        <taxon>Bacillati</taxon>
        <taxon>Bacillota</taxon>
        <taxon>Clostridia</taxon>
        <taxon>Peptostreptococcales</taxon>
        <taxon>Natronincolaceae</taxon>
        <taxon>Serpentinicella</taxon>
    </lineage>
</organism>
<feature type="domain" description="SpoOB alpha-helical" evidence="6">
    <location>
        <begin position="237"/>
        <end position="291"/>
    </location>
</feature>
<evidence type="ECO:0000313" key="8">
    <source>
        <dbReference type="Proteomes" id="UP000295504"/>
    </source>
</evidence>
<keyword evidence="3 7" id="KW-0418">Kinase</keyword>
<dbReference type="PANTHER" id="PTHR40448">
    <property type="entry name" value="TWO-COMPONENT SENSOR HISTIDINE KINASE"/>
    <property type="match status" value="1"/>
</dbReference>
<dbReference type="Gene3D" id="3.30.565.10">
    <property type="entry name" value="Histidine kinase-like ATPase, C-terminal domain"/>
    <property type="match status" value="1"/>
</dbReference>
<dbReference type="SUPFAM" id="SSF55890">
    <property type="entry name" value="Sporulation response regulatory protein Spo0B"/>
    <property type="match status" value="1"/>
</dbReference>
<comment type="caution">
    <text evidence="7">The sequence shown here is derived from an EMBL/GenBank/DDBJ whole genome shotgun (WGS) entry which is preliminary data.</text>
</comment>
<evidence type="ECO:0000256" key="3">
    <source>
        <dbReference type="ARBA" id="ARBA00022777"/>
    </source>
</evidence>
<accession>A0A4R2TQW6</accession>
<protein>
    <submittedName>
        <fullName evidence="7">Sensor kinase SpoOB-type protein</fullName>
    </submittedName>
</protein>
<keyword evidence="2" id="KW-0808">Transferase</keyword>
<dbReference type="InterPro" id="IPR032834">
    <property type="entry name" value="NatK-like_C"/>
</dbReference>
<feature type="transmembrane region" description="Helical" evidence="4">
    <location>
        <begin position="34"/>
        <end position="54"/>
    </location>
</feature>
<dbReference type="GO" id="GO:0000155">
    <property type="term" value="F:phosphorelay sensor kinase activity"/>
    <property type="evidence" value="ECO:0007669"/>
    <property type="project" value="InterPro"/>
</dbReference>
<keyword evidence="4" id="KW-1133">Transmembrane helix</keyword>
<evidence type="ECO:0000256" key="2">
    <source>
        <dbReference type="ARBA" id="ARBA00022679"/>
    </source>
</evidence>
<keyword evidence="4" id="KW-0812">Transmembrane</keyword>
<dbReference type="InterPro" id="IPR016120">
    <property type="entry name" value="Sig_transdc_His_kin_SpoOB"/>
</dbReference>
<dbReference type="SUPFAM" id="SSF55874">
    <property type="entry name" value="ATPase domain of HSP90 chaperone/DNA topoisomerase II/histidine kinase"/>
    <property type="match status" value="1"/>
</dbReference>
<gene>
    <name evidence="7" type="ORF">EDD79_100822</name>
</gene>
<feature type="transmembrane region" description="Helical" evidence="4">
    <location>
        <begin position="157"/>
        <end position="178"/>
    </location>
</feature>
<feature type="transmembrane region" description="Helical" evidence="4">
    <location>
        <begin position="6"/>
        <end position="27"/>
    </location>
</feature>
<keyword evidence="1" id="KW-0597">Phosphoprotein</keyword>
<feature type="transmembrane region" description="Helical" evidence="4">
    <location>
        <begin position="60"/>
        <end position="78"/>
    </location>
</feature>
<evidence type="ECO:0000259" key="5">
    <source>
        <dbReference type="Pfam" id="PF14501"/>
    </source>
</evidence>
<reference evidence="7 8" key="1">
    <citation type="submission" date="2019-03" db="EMBL/GenBank/DDBJ databases">
        <title>Genomic Encyclopedia of Type Strains, Phase IV (KMG-IV): sequencing the most valuable type-strain genomes for metagenomic binning, comparative biology and taxonomic classification.</title>
        <authorList>
            <person name="Goeker M."/>
        </authorList>
    </citation>
    <scope>NUCLEOTIDE SEQUENCE [LARGE SCALE GENOMIC DNA]</scope>
    <source>
        <strain evidence="7 8">DSM 100013</strain>
    </source>
</reference>
<dbReference type="Pfam" id="PF14501">
    <property type="entry name" value="HATPase_c_5"/>
    <property type="match status" value="1"/>
</dbReference>
<dbReference type="GO" id="GO:0042802">
    <property type="term" value="F:identical protein binding"/>
    <property type="evidence" value="ECO:0007669"/>
    <property type="project" value="TreeGrafter"/>
</dbReference>
<keyword evidence="4" id="KW-0472">Membrane</keyword>